<sequence>MAKFNFLRVIPVDLKRYLPQFLEHDPTFAATLESLSKEHEKQRLTLMDITKQFFVKTATWGLSDWEEFLDLKPDASDSDEKRRARILIALRGSQTTTITRVNDIIAAYGAGYVEEHNDKYFFIIYTSTTDKTSLEEMQKKIEIYKPAHLGCYVYLGWSWNGKINFDGTYTYGTSMTEWSGK</sequence>
<accession>A0A848EX39</accession>
<evidence type="ECO:0000313" key="2">
    <source>
        <dbReference type="Proteomes" id="UP000536773"/>
    </source>
</evidence>
<dbReference type="RefSeq" id="WP_169014053.1">
    <property type="nucleotide sequence ID" value="NZ_JABBJH010000032.1"/>
</dbReference>
<dbReference type="Pfam" id="PF10076">
    <property type="entry name" value="Phage_Mu_Gp48"/>
    <property type="match status" value="1"/>
</dbReference>
<reference evidence="1 2" key="1">
    <citation type="submission" date="2020-04" db="EMBL/GenBank/DDBJ databases">
        <authorList>
            <person name="Hitch T.C.A."/>
            <person name="Wylensek D."/>
            <person name="Clavel T."/>
        </authorList>
    </citation>
    <scope>NUCLEOTIDE SEQUENCE [LARGE SCALE GENOMIC DNA]</scope>
    <source>
        <strain evidence="1 2">WCA-386-APC-2A</strain>
    </source>
</reference>
<organism evidence="1 2">
    <name type="scientific">Megasphaera elsdenii</name>
    <dbReference type="NCBI Taxonomy" id="907"/>
    <lineage>
        <taxon>Bacteria</taxon>
        <taxon>Bacillati</taxon>
        <taxon>Bacillota</taxon>
        <taxon>Negativicutes</taxon>
        <taxon>Veillonellales</taxon>
        <taxon>Veillonellaceae</taxon>
        <taxon>Megasphaera</taxon>
    </lineage>
</organism>
<comment type="caution">
    <text evidence="1">The sequence shown here is derived from an EMBL/GenBank/DDBJ whole genome shotgun (WGS) entry which is preliminary data.</text>
</comment>
<dbReference type="Proteomes" id="UP000536773">
    <property type="component" value="Unassembled WGS sequence"/>
</dbReference>
<proteinExistence type="predicted"/>
<dbReference type="AlphaFoldDB" id="A0A848EX39"/>
<evidence type="ECO:0000313" key="1">
    <source>
        <dbReference type="EMBL" id="NMK40040.1"/>
    </source>
</evidence>
<dbReference type="InterPro" id="IPR018755">
    <property type="entry name" value="Phage_Mu_Gp48"/>
</dbReference>
<protein>
    <submittedName>
        <fullName evidence="1">DUF2313 domain-containing protein</fullName>
    </submittedName>
</protein>
<dbReference type="EMBL" id="JABBJH010000032">
    <property type="protein sequence ID" value="NMK40040.1"/>
    <property type="molecule type" value="Genomic_DNA"/>
</dbReference>
<gene>
    <name evidence="1" type="ORF">HG933_11830</name>
</gene>
<name>A0A848EX39_MEGEL</name>